<dbReference type="InterPro" id="IPR036465">
    <property type="entry name" value="vWFA_dom_sf"/>
</dbReference>
<dbReference type="SUPFAM" id="SSF53300">
    <property type="entry name" value="vWA-like"/>
    <property type="match status" value="2"/>
</dbReference>
<dbReference type="SUPFAM" id="SSF52317">
    <property type="entry name" value="Class I glutamine amidotransferase-like"/>
    <property type="match status" value="1"/>
</dbReference>
<keyword evidence="1" id="KW-1133">Transmembrane helix</keyword>
<evidence type="ECO:0000313" key="3">
    <source>
        <dbReference type="EMBL" id="KHE93980.1"/>
    </source>
</evidence>
<proteinExistence type="predicted"/>
<feature type="transmembrane region" description="Helical" evidence="1">
    <location>
        <begin position="788"/>
        <end position="808"/>
    </location>
</feature>
<accession>A0A0B0ETI0</accession>
<dbReference type="Pfam" id="PF00092">
    <property type="entry name" value="VWA"/>
    <property type="match status" value="1"/>
</dbReference>
<dbReference type="EMBL" id="JRYO01000022">
    <property type="protein sequence ID" value="KHE93980.1"/>
    <property type="molecule type" value="Genomic_DNA"/>
</dbReference>
<dbReference type="CDD" id="cd00198">
    <property type="entry name" value="vWFA"/>
    <property type="match status" value="1"/>
</dbReference>
<dbReference type="InterPro" id="IPR029062">
    <property type="entry name" value="Class_I_gatase-like"/>
</dbReference>
<sequence length="811" mass="90894">MIVLFILGISGFSIKRDNDKVCTIFLLDVSGSMSGLSGEDGIDIIKDIVKLKDGKQQFGLVVFAGNASVEISPTCNFDIKQIDSVVDKNYTNLEDAVDLAISIFPEDTINKIVCITDGNQNQSDVIAKAIEAKTRNITIDVITPDEERKMKEIWINDVISPQRVHLNQKFHVIVNTKAIHDNANGALKMYKNGVFEGKAKIELKRQRGKNIYFEQTLMEKGLYQYEFVLESNDDIHPENNIAGLMVDAGSKPRILYVGSESTFTGVSGTIHFPDSFEVESVTSTSFHAVLGNIWQYDLVIFQDIPASDLSKVAMEALNSYVRDQGGGFIMLGGLKSLSPGGYSETIMEQMLPVYLDPEPGSKGEGLSLVFAIDKSGSMAQLHGSKTKLRVVIDTIGNILNLLKKEDKLGIVLFDKVPGLVLPIQKFENFQEIENRLNSLEAQGGTDIFKSLKTSYELFKESHSKFKHIILVSDGQTDKADYSELLKAMREREITLSTIGIGDNVNNSFLESIATQCNGRSYVTRELDNLVGIFKRETAMASRSWFKEGELVPRIFQSHEIVKGISAEMLPSLQGLMLTSSKSHNNDIIVSGKSTPVLSSWQYGLGRTTILATDLFSEWGNNWFRWKAFPQFWSQLVRWNSRSVTPGQWEVKTELYQDKIRIILKAVNEDGSFENFLTLKGTVITPEHTEVTIDLKQTGSGKYEGYCPAETRGFYLFNLFLIEERKVILKQSSGIFIASLPEYMKYGNNWTLLEKMCRLTGGKCYNNATELNENVSMNTVIPVTYDCRVALILIALFLFVIEIAIRRLLFKI</sequence>
<dbReference type="PANTHER" id="PTHR37947:SF2">
    <property type="entry name" value="VON WILLEBRAND FACTOR TYPE A"/>
    <property type="match status" value="1"/>
</dbReference>
<evidence type="ECO:0000259" key="2">
    <source>
        <dbReference type="PROSITE" id="PS50234"/>
    </source>
</evidence>
<dbReference type="Gene3D" id="3.40.50.880">
    <property type="match status" value="1"/>
</dbReference>
<dbReference type="InterPro" id="IPR002035">
    <property type="entry name" value="VWF_A"/>
</dbReference>
<feature type="domain" description="VWFA" evidence="2">
    <location>
        <begin position="367"/>
        <end position="536"/>
    </location>
</feature>
<dbReference type="PROSITE" id="PS50234">
    <property type="entry name" value="VWFA"/>
    <property type="match status" value="1"/>
</dbReference>
<dbReference type="Pfam" id="PF13519">
    <property type="entry name" value="VWA_2"/>
    <property type="match status" value="1"/>
</dbReference>
<organism evidence="3 4">
    <name type="scientific">Candidatus Scalindua brodae</name>
    <dbReference type="NCBI Taxonomy" id="237368"/>
    <lineage>
        <taxon>Bacteria</taxon>
        <taxon>Pseudomonadati</taxon>
        <taxon>Planctomycetota</taxon>
        <taxon>Candidatus Brocadiia</taxon>
        <taxon>Candidatus Brocadiales</taxon>
        <taxon>Candidatus Scalinduaceae</taxon>
        <taxon>Candidatus Scalindua</taxon>
    </lineage>
</organism>
<evidence type="ECO:0000313" key="4">
    <source>
        <dbReference type="Proteomes" id="UP000030652"/>
    </source>
</evidence>
<dbReference type="AlphaFoldDB" id="A0A0B0ETI0"/>
<protein>
    <recommendedName>
        <fullName evidence="2">VWFA domain-containing protein</fullName>
    </recommendedName>
</protein>
<dbReference type="Gene3D" id="3.40.50.410">
    <property type="entry name" value="von Willebrand factor, type A domain"/>
    <property type="match status" value="2"/>
</dbReference>
<keyword evidence="1" id="KW-0812">Transmembrane</keyword>
<dbReference type="eggNOG" id="COG2304">
    <property type="taxonomic scope" value="Bacteria"/>
</dbReference>
<keyword evidence="1" id="KW-0472">Membrane</keyword>
<evidence type="ECO:0000256" key="1">
    <source>
        <dbReference type="SAM" id="Phobius"/>
    </source>
</evidence>
<dbReference type="PANTHER" id="PTHR37947">
    <property type="entry name" value="BLL2462 PROTEIN"/>
    <property type="match status" value="1"/>
</dbReference>
<dbReference type="Proteomes" id="UP000030652">
    <property type="component" value="Unassembled WGS sequence"/>
</dbReference>
<name>A0A0B0ETI0_9BACT</name>
<comment type="caution">
    <text evidence="3">The sequence shown here is derived from an EMBL/GenBank/DDBJ whole genome shotgun (WGS) entry which is preliminary data.</text>
</comment>
<dbReference type="SMART" id="SM00327">
    <property type="entry name" value="VWA"/>
    <property type="match status" value="2"/>
</dbReference>
<reference evidence="3 4" key="1">
    <citation type="submission" date="2014-10" db="EMBL/GenBank/DDBJ databases">
        <title>Draft genome of anammox bacterium scalindua brodae, obtained using differential coverage binning of sequence data from two enrichment reactors.</title>
        <authorList>
            <person name="Speth D.R."/>
            <person name="Russ L."/>
            <person name="Kartal B."/>
            <person name="Op den Camp H.J."/>
            <person name="Dutilh B.E."/>
            <person name="Jetten M.S."/>
        </authorList>
    </citation>
    <scope>NUCLEOTIDE SEQUENCE [LARGE SCALE GENOMIC DNA]</scope>
    <source>
        <strain evidence="3">RU1</strain>
    </source>
</reference>
<gene>
    <name evidence="3" type="ORF">SCABRO_00230</name>
</gene>